<feature type="domain" description="Clr5" evidence="2">
    <location>
        <begin position="20"/>
        <end position="57"/>
    </location>
</feature>
<dbReference type="OrthoDB" id="5308957at2759"/>
<reference evidence="3" key="1">
    <citation type="journal article" date="2020" name="Stud. Mycol.">
        <title>101 Dothideomycetes genomes: a test case for predicting lifestyles and emergence of pathogens.</title>
        <authorList>
            <person name="Haridas S."/>
            <person name="Albert R."/>
            <person name="Binder M."/>
            <person name="Bloem J."/>
            <person name="Labutti K."/>
            <person name="Salamov A."/>
            <person name="Andreopoulos B."/>
            <person name="Baker S."/>
            <person name="Barry K."/>
            <person name="Bills G."/>
            <person name="Bluhm B."/>
            <person name="Cannon C."/>
            <person name="Castanera R."/>
            <person name="Culley D."/>
            <person name="Daum C."/>
            <person name="Ezra D."/>
            <person name="Gonzalez J."/>
            <person name="Henrissat B."/>
            <person name="Kuo A."/>
            <person name="Liang C."/>
            <person name="Lipzen A."/>
            <person name="Lutzoni F."/>
            <person name="Magnuson J."/>
            <person name="Mondo S."/>
            <person name="Nolan M."/>
            <person name="Ohm R."/>
            <person name="Pangilinan J."/>
            <person name="Park H.-J."/>
            <person name="Ramirez L."/>
            <person name="Alfaro M."/>
            <person name="Sun H."/>
            <person name="Tritt A."/>
            <person name="Yoshinaga Y."/>
            <person name="Zwiers L.-H."/>
            <person name="Turgeon B."/>
            <person name="Goodwin S."/>
            <person name="Spatafora J."/>
            <person name="Crous P."/>
            <person name="Grigoriev I."/>
        </authorList>
    </citation>
    <scope>NUCLEOTIDE SEQUENCE</scope>
    <source>
        <strain evidence="3">CBS 627.86</strain>
    </source>
</reference>
<dbReference type="InterPro" id="IPR025676">
    <property type="entry name" value="Clr5_dom"/>
</dbReference>
<dbReference type="Pfam" id="PF14420">
    <property type="entry name" value="Clr5"/>
    <property type="match status" value="1"/>
</dbReference>
<proteinExistence type="predicted"/>
<evidence type="ECO:0000256" key="1">
    <source>
        <dbReference type="SAM" id="MobiDB-lite"/>
    </source>
</evidence>
<feature type="region of interest" description="Disordered" evidence="1">
    <location>
        <begin position="1"/>
        <end position="24"/>
    </location>
</feature>
<evidence type="ECO:0000259" key="2">
    <source>
        <dbReference type="Pfam" id="PF14420"/>
    </source>
</evidence>
<keyword evidence="4" id="KW-1185">Reference proteome</keyword>
<name>A0A6A5Z4Q7_9PLEO</name>
<feature type="compositionally biased region" description="Basic and acidic residues" evidence="1">
    <location>
        <begin position="14"/>
        <end position="24"/>
    </location>
</feature>
<sequence length="60" mass="7046">MSPSTQPRNVPPKPTKEHPPDVWEGHRVPFKRLYVDEGKTLQQVREMMENKYGFCATYVN</sequence>
<dbReference type="EMBL" id="ML977325">
    <property type="protein sequence ID" value="KAF2114402.1"/>
    <property type="molecule type" value="Genomic_DNA"/>
</dbReference>
<accession>A0A6A5Z4Q7</accession>
<dbReference type="AlphaFoldDB" id="A0A6A5Z4Q7"/>
<organism evidence="3 4">
    <name type="scientific">Lophiotrema nucula</name>
    <dbReference type="NCBI Taxonomy" id="690887"/>
    <lineage>
        <taxon>Eukaryota</taxon>
        <taxon>Fungi</taxon>
        <taxon>Dikarya</taxon>
        <taxon>Ascomycota</taxon>
        <taxon>Pezizomycotina</taxon>
        <taxon>Dothideomycetes</taxon>
        <taxon>Pleosporomycetidae</taxon>
        <taxon>Pleosporales</taxon>
        <taxon>Lophiotremataceae</taxon>
        <taxon>Lophiotrema</taxon>
    </lineage>
</organism>
<gene>
    <name evidence="3" type="ORF">BDV96DRAFT_576706</name>
</gene>
<evidence type="ECO:0000313" key="4">
    <source>
        <dbReference type="Proteomes" id="UP000799770"/>
    </source>
</evidence>
<protein>
    <recommendedName>
        <fullName evidence="2">Clr5 domain-containing protein</fullName>
    </recommendedName>
</protein>
<dbReference type="Proteomes" id="UP000799770">
    <property type="component" value="Unassembled WGS sequence"/>
</dbReference>
<evidence type="ECO:0000313" key="3">
    <source>
        <dbReference type="EMBL" id="KAF2114402.1"/>
    </source>
</evidence>